<dbReference type="Proteomes" id="UP000838821">
    <property type="component" value="Unassembled WGS sequence"/>
</dbReference>
<feature type="compositionally biased region" description="Polar residues" evidence="1">
    <location>
        <begin position="39"/>
        <end position="50"/>
    </location>
</feature>
<feature type="region of interest" description="Disordered" evidence="1">
    <location>
        <begin position="31"/>
        <end position="50"/>
    </location>
</feature>
<keyword evidence="3" id="KW-1185">Reference proteome</keyword>
<evidence type="ECO:0000313" key="3">
    <source>
        <dbReference type="Proteomes" id="UP000838821"/>
    </source>
</evidence>
<evidence type="ECO:0000256" key="1">
    <source>
        <dbReference type="SAM" id="MobiDB-lite"/>
    </source>
</evidence>
<accession>A0ABM9CB26</accession>
<dbReference type="RefSeq" id="WP_157256765.1">
    <property type="nucleotide sequence ID" value="NZ_CAKMMW010000008.1"/>
</dbReference>
<organism evidence="2 3">
    <name type="scientific">Paenibacillus allorhizoplanae</name>
    <dbReference type="NCBI Taxonomy" id="2905648"/>
    <lineage>
        <taxon>Bacteria</taxon>
        <taxon>Bacillati</taxon>
        <taxon>Bacillota</taxon>
        <taxon>Bacilli</taxon>
        <taxon>Bacillales</taxon>
        <taxon>Paenibacillaceae</taxon>
        <taxon>Paenibacillus</taxon>
    </lineage>
</organism>
<gene>
    <name evidence="2" type="ORF">PAECIP111891_03058</name>
</gene>
<protein>
    <submittedName>
        <fullName evidence="2">Uncharacterized protein</fullName>
    </submittedName>
</protein>
<dbReference type="EMBL" id="CAKMMW010000008">
    <property type="protein sequence ID" value="CAH1207639.1"/>
    <property type="molecule type" value="Genomic_DNA"/>
</dbReference>
<evidence type="ECO:0000313" key="2">
    <source>
        <dbReference type="EMBL" id="CAH1207639.1"/>
    </source>
</evidence>
<reference evidence="2" key="1">
    <citation type="submission" date="2022-01" db="EMBL/GenBank/DDBJ databases">
        <authorList>
            <person name="Criscuolo A."/>
        </authorList>
    </citation>
    <scope>NUCLEOTIDE SEQUENCE</scope>
    <source>
        <strain evidence="2">CIP111891</strain>
    </source>
</reference>
<sequence length="50" mass="5779">MEKDKPVTLEIKDVLRHLGLDLQQFLLWKEGQSKKPLQANPNNAPLTPER</sequence>
<comment type="caution">
    <text evidence="2">The sequence shown here is derived from an EMBL/GenBank/DDBJ whole genome shotgun (WGS) entry which is preliminary data.</text>
</comment>
<proteinExistence type="predicted"/>
<name>A0ABM9CB26_9BACL</name>